<dbReference type="GO" id="GO:0005524">
    <property type="term" value="F:ATP binding"/>
    <property type="evidence" value="ECO:0007669"/>
    <property type="project" value="UniProtKB-KW"/>
</dbReference>
<dbReference type="SUPFAM" id="SSF52540">
    <property type="entry name" value="P-loop containing nucleoside triphosphate hydrolases"/>
    <property type="match status" value="1"/>
</dbReference>
<dbReference type="PANTHER" id="PTHR46743">
    <property type="entry name" value="TEICHOIC ACIDS EXPORT ATP-BINDING PROTEIN TAGH"/>
    <property type="match status" value="1"/>
</dbReference>
<dbReference type="InterPro" id="IPR003593">
    <property type="entry name" value="AAA+_ATPase"/>
</dbReference>
<dbReference type="Pfam" id="PF00005">
    <property type="entry name" value="ABC_tran"/>
    <property type="match status" value="1"/>
</dbReference>
<dbReference type="PROSITE" id="PS00211">
    <property type="entry name" value="ABC_TRANSPORTER_1"/>
    <property type="match status" value="1"/>
</dbReference>
<evidence type="ECO:0000259" key="5">
    <source>
        <dbReference type="PROSITE" id="PS50893"/>
    </source>
</evidence>
<dbReference type="GO" id="GO:0140359">
    <property type="term" value="F:ABC-type transporter activity"/>
    <property type="evidence" value="ECO:0007669"/>
    <property type="project" value="InterPro"/>
</dbReference>
<dbReference type="PROSITE" id="PS50893">
    <property type="entry name" value="ABC_TRANSPORTER_2"/>
    <property type="match status" value="1"/>
</dbReference>
<keyword evidence="3" id="KW-0547">Nucleotide-binding</keyword>
<dbReference type="GO" id="GO:0016020">
    <property type="term" value="C:membrane"/>
    <property type="evidence" value="ECO:0007669"/>
    <property type="project" value="InterPro"/>
</dbReference>
<dbReference type="InterPro" id="IPR003439">
    <property type="entry name" value="ABC_transporter-like_ATP-bd"/>
</dbReference>
<proteinExistence type="inferred from homology"/>
<dbReference type="SMART" id="SM00382">
    <property type="entry name" value="AAA"/>
    <property type="match status" value="1"/>
</dbReference>
<dbReference type="RefSeq" id="WP_138237848.1">
    <property type="nucleotide sequence ID" value="NZ_VBRY01000001.1"/>
</dbReference>
<reference evidence="6 7" key="1">
    <citation type="journal article" date="2019" name="Appl. Environ. Microbiol.">
        <title>Environmental Evidence and Genomic Insight of Iron-oxidizing Bacteria Preference Towards More Corrosion Resistant Stainless Steel at Higher Salinities.</title>
        <authorList>
            <person name="Garrison C.E."/>
            <person name="Price K.A."/>
            <person name="Field E.K."/>
        </authorList>
    </citation>
    <scope>NUCLEOTIDE SEQUENCE [LARGE SCALE GENOMIC DNA]</scope>
    <source>
        <strain evidence="6 7">P3</strain>
    </source>
</reference>
<dbReference type="AlphaFoldDB" id="A0A5R9GY69"/>
<dbReference type="Gene3D" id="2.70.50.60">
    <property type="entry name" value="abc- transporter (atp binding component) like domain"/>
    <property type="match status" value="1"/>
</dbReference>
<protein>
    <submittedName>
        <fullName evidence="6">ABC transporter ATP-binding protein</fullName>
    </submittedName>
</protein>
<dbReference type="Pfam" id="PF14524">
    <property type="entry name" value="Wzt_C"/>
    <property type="match status" value="1"/>
</dbReference>
<dbReference type="PANTHER" id="PTHR46743:SF2">
    <property type="entry name" value="TEICHOIC ACIDS EXPORT ATP-BINDING PROTEIN TAGH"/>
    <property type="match status" value="1"/>
</dbReference>
<dbReference type="InterPro" id="IPR050683">
    <property type="entry name" value="Bact_Polysacc_Export_ATP-bd"/>
</dbReference>
<dbReference type="InterPro" id="IPR015860">
    <property type="entry name" value="ABC_transpr_TagH-like"/>
</dbReference>
<accession>A0A5R9GY69</accession>
<dbReference type="Gene3D" id="3.40.50.300">
    <property type="entry name" value="P-loop containing nucleotide triphosphate hydrolases"/>
    <property type="match status" value="1"/>
</dbReference>
<keyword evidence="2" id="KW-0813">Transport</keyword>
<keyword evidence="7" id="KW-1185">Reference proteome</keyword>
<comment type="caution">
    <text evidence="6">The sequence shown here is derived from an EMBL/GenBank/DDBJ whole genome shotgun (WGS) entry which is preliminary data.</text>
</comment>
<sequence length="427" mass="46220">MALDQGKDVAQATATGASAIHVKNLGKSFKLYDRPSALLRELITGRKHHAEYHALTGVSFDVGHGEVVGVLGRNGAGKSTLLKIVAGVLDHDEGDIKVNGRVAALLELGSGFSPEYTGRNNVLFGGMCLGMKKEEVLAKMDSIIEFAELGDVIDQPFKTYSSGMKARLTFATAISVDAEILIIDEALSVGDALFAEKCFKRIKEIAESGATIFFVTHSLGQIYELCDRAILLDRGKLLCDGLPRYVGHEYETLLARDRSKTAGKTLQETVLSRGLIKQEQADKLDAYVRVISLVDEDGFEATTLHYGERYKVMIQVQFNKHLPRAGVSFRVETPSGMTVFGDATAFHEVELSGAAGQTGHYAFSFRNVLAPGNYLVGGGVVELIEDAFNVLHVVRGNTLLTATGRPVTGMVDLGCEFEEVKKQTDNG</sequence>
<dbReference type="InterPro" id="IPR027417">
    <property type="entry name" value="P-loop_NTPase"/>
</dbReference>
<feature type="domain" description="ABC transporter" evidence="5">
    <location>
        <begin position="20"/>
        <end position="259"/>
    </location>
</feature>
<dbReference type="CDD" id="cd10147">
    <property type="entry name" value="Wzt_C-like"/>
    <property type="match status" value="1"/>
</dbReference>
<dbReference type="GO" id="GO:0016887">
    <property type="term" value="F:ATP hydrolysis activity"/>
    <property type="evidence" value="ECO:0007669"/>
    <property type="project" value="InterPro"/>
</dbReference>
<dbReference type="InterPro" id="IPR017871">
    <property type="entry name" value="ABC_transporter-like_CS"/>
</dbReference>
<evidence type="ECO:0000313" key="7">
    <source>
        <dbReference type="Proteomes" id="UP000306585"/>
    </source>
</evidence>
<dbReference type="Proteomes" id="UP000306585">
    <property type="component" value="Unassembled WGS sequence"/>
</dbReference>
<gene>
    <name evidence="6" type="ORF">FEF65_00620</name>
</gene>
<dbReference type="InterPro" id="IPR029439">
    <property type="entry name" value="Wzt_C"/>
</dbReference>
<keyword evidence="4 6" id="KW-0067">ATP-binding</keyword>
<evidence type="ECO:0000256" key="2">
    <source>
        <dbReference type="ARBA" id="ARBA00022448"/>
    </source>
</evidence>
<dbReference type="EMBL" id="VBRY01000001">
    <property type="protein sequence ID" value="TLS69033.1"/>
    <property type="molecule type" value="Genomic_DNA"/>
</dbReference>
<dbReference type="CDD" id="cd03220">
    <property type="entry name" value="ABC_KpsT_Wzt"/>
    <property type="match status" value="1"/>
</dbReference>
<evidence type="ECO:0000256" key="1">
    <source>
        <dbReference type="ARBA" id="ARBA00005417"/>
    </source>
</evidence>
<evidence type="ECO:0000256" key="3">
    <source>
        <dbReference type="ARBA" id="ARBA00022741"/>
    </source>
</evidence>
<organism evidence="6 7">
    <name type="scientific">Mariprofundus erugo</name>
    <dbReference type="NCBI Taxonomy" id="2528639"/>
    <lineage>
        <taxon>Bacteria</taxon>
        <taxon>Pseudomonadati</taxon>
        <taxon>Pseudomonadota</taxon>
        <taxon>Candidatius Mariprofundia</taxon>
        <taxon>Mariprofundales</taxon>
        <taxon>Mariprofundaceae</taxon>
        <taxon>Mariprofundus</taxon>
    </lineage>
</organism>
<name>A0A5R9GY69_9PROT</name>
<comment type="similarity">
    <text evidence="1">Belongs to the ABC transporter superfamily.</text>
</comment>
<evidence type="ECO:0000313" key="6">
    <source>
        <dbReference type="EMBL" id="TLS69033.1"/>
    </source>
</evidence>
<evidence type="ECO:0000256" key="4">
    <source>
        <dbReference type="ARBA" id="ARBA00022840"/>
    </source>
</evidence>